<organism evidence="2 3">
    <name type="scientific">Blautia hydrogenotrophica (strain DSM 10507 / JCM 14656 / S5a33)</name>
    <name type="common">Ruminococcus hydrogenotrophicus</name>
    <dbReference type="NCBI Taxonomy" id="476272"/>
    <lineage>
        <taxon>Bacteria</taxon>
        <taxon>Bacillati</taxon>
        <taxon>Bacillota</taxon>
        <taxon>Clostridia</taxon>
        <taxon>Lachnospirales</taxon>
        <taxon>Lachnospiraceae</taxon>
        <taxon>Blautia</taxon>
    </lineage>
</organism>
<dbReference type="HOGENOM" id="CLU_147162_6_3_9"/>
<keyword evidence="1" id="KW-1277">Toxin-antitoxin system</keyword>
<evidence type="ECO:0000313" key="2">
    <source>
        <dbReference type="EMBL" id="EEG49667.1"/>
    </source>
</evidence>
<reference evidence="2 3" key="2">
    <citation type="submission" date="2009-02" db="EMBL/GenBank/DDBJ databases">
        <title>Draft genome sequence of Blautia hydrogenotrophica DSM 10507 (Ruminococcus hydrogenotrophicus DSM 10507).</title>
        <authorList>
            <person name="Sudarsanam P."/>
            <person name="Ley R."/>
            <person name="Guruge J."/>
            <person name="Turnbaugh P.J."/>
            <person name="Mahowald M."/>
            <person name="Liep D."/>
            <person name="Gordon J."/>
        </authorList>
    </citation>
    <scope>NUCLEOTIDE SEQUENCE [LARGE SCALE GENOMIC DNA]</scope>
    <source>
        <strain evidence="3">DSM 10507 / JCM 14656 / S5a33</strain>
    </source>
</reference>
<dbReference type="eggNOG" id="COG3668">
    <property type="taxonomic scope" value="Bacteria"/>
</dbReference>
<evidence type="ECO:0000256" key="1">
    <source>
        <dbReference type="ARBA" id="ARBA00022649"/>
    </source>
</evidence>
<dbReference type="InterPro" id="IPR035093">
    <property type="entry name" value="RelE/ParE_toxin_dom_sf"/>
</dbReference>
<dbReference type="InterPro" id="IPR007712">
    <property type="entry name" value="RelE/ParE_toxin"/>
</dbReference>
<name>C0CKW0_BLAHS</name>
<reference evidence="2 3" key="1">
    <citation type="submission" date="2009-01" db="EMBL/GenBank/DDBJ databases">
        <authorList>
            <person name="Fulton L."/>
            <person name="Clifton S."/>
            <person name="Fulton B."/>
            <person name="Xu J."/>
            <person name="Minx P."/>
            <person name="Pepin K.H."/>
            <person name="Johnson M."/>
            <person name="Bhonagiri V."/>
            <person name="Nash W.E."/>
            <person name="Mardis E.R."/>
            <person name="Wilson R.K."/>
        </authorList>
    </citation>
    <scope>NUCLEOTIDE SEQUENCE [LARGE SCALE GENOMIC DNA]</scope>
    <source>
        <strain evidence="3">DSM 10507 / JCM 14656 / S5a33</strain>
    </source>
</reference>
<proteinExistence type="predicted"/>
<comment type="caution">
    <text evidence="2">The sequence shown here is derived from an EMBL/GenBank/DDBJ whole genome shotgun (WGS) entry which is preliminary data.</text>
</comment>
<sequence>MKMKIVYTFQAQQDLKNIYEYIAYSLLVPDTARNMSQQIMQSVRSLETMPERNPLYKEEPWHSQGVRFISVKNYLLFYTVNNETHTVSIARILYGGMDINRQLEETIDF</sequence>
<protein>
    <recommendedName>
        <fullName evidence="4">Plasmid stabilisation system protein</fullName>
    </recommendedName>
</protein>
<dbReference type="Pfam" id="PF05016">
    <property type="entry name" value="ParE_toxin"/>
    <property type="match status" value="1"/>
</dbReference>
<dbReference type="Proteomes" id="UP000003100">
    <property type="component" value="Unassembled WGS sequence"/>
</dbReference>
<dbReference type="Gene3D" id="3.30.2310.20">
    <property type="entry name" value="RelE-like"/>
    <property type="match status" value="1"/>
</dbReference>
<gene>
    <name evidence="2" type="ORF">RUMHYD_01480</name>
</gene>
<dbReference type="RefSeq" id="WP_005947635.1">
    <property type="nucleotide sequence ID" value="NZ_CP136423.1"/>
</dbReference>
<dbReference type="SUPFAM" id="SSF143011">
    <property type="entry name" value="RelE-like"/>
    <property type="match status" value="1"/>
</dbReference>
<dbReference type="EMBL" id="ACBZ01000071">
    <property type="protein sequence ID" value="EEG49667.1"/>
    <property type="molecule type" value="Genomic_DNA"/>
</dbReference>
<dbReference type="NCBIfam" id="TIGR02385">
    <property type="entry name" value="RelE_StbE"/>
    <property type="match status" value="1"/>
</dbReference>
<accession>C0CKW0</accession>
<dbReference type="PATRIC" id="fig|476272.21.peg.2829"/>
<keyword evidence="3" id="KW-1185">Reference proteome</keyword>
<evidence type="ECO:0008006" key="4">
    <source>
        <dbReference type="Google" id="ProtNLM"/>
    </source>
</evidence>
<dbReference type="GeneID" id="86820698"/>
<dbReference type="AlphaFoldDB" id="C0CKW0"/>
<evidence type="ECO:0000313" key="3">
    <source>
        <dbReference type="Proteomes" id="UP000003100"/>
    </source>
</evidence>